<evidence type="ECO:0000313" key="7">
    <source>
        <dbReference type="EMBL" id="MCL7039979.1"/>
    </source>
</evidence>
<dbReference type="AlphaFoldDB" id="A0AA41VF13"/>
<keyword evidence="4" id="KW-0560">Oxidoreductase</keyword>
<feature type="domain" description="Fe2OG dioxygenase" evidence="6">
    <location>
        <begin position="198"/>
        <end position="298"/>
    </location>
</feature>
<reference evidence="7" key="1">
    <citation type="submission" date="2022-03" db="EMBL/GenBank/DDBJ databases">
        <title>A functionally conserved STORR gene fusion in Papaver species that diverged 16.8 million years ago.</title>
        <authorList>
            <person name="Catania T."/>
        </authorList>
    </citation>
    <scope>NUCLEOTIDE SEQUENCE</scope>
    <source>
        <strain evidence="7">S-191538</strain>
    </source>
</reference>
<dbReference type="SUPFAM" id="SSF51197">
    <property type="entry name" value="Clavaminate synthase-like"/>
    <property type="match status" value="1"/>
</dbReference>
<keyword evidence="3 4" id="KW-0408">Iron</keyword>
<dbReference type="PANTHER" id="PTHR47991">
    <property type="entry name" value="OXOGLUTARATE/IRON-DEPENDENT DIOXYGENASE"/>
    <property type="match status" value="1"/>
</dbReference>
<dbReference type="Pfam" id="PF03171">
    <property type="entry name" value="2OG-FeII_Oxy"/>
    <property type="match status" value="1"/>
</dbReference>
<evidence type="ECO:0000256" key="1">
    <source>
        <dbReference type="ARBA" id="ARBA00008056"/>
    </source>
</evidence>
<feature type="region of interest" description="Disordered" evidence="5">
    <location>
        <begin position="19"/>
        <end position="39"/>
    </location>
</feature>
<name>A0AA41VF13_PAPNU</name>
<dbReference type="Proteomes" id="UP001177140">
    <property type="component" value="Unassembled WGS sequence"/>
</dbReference>
<protein>
    <recommendedName>
        <fullName evidence="6">Fe2OG dioxygenase domain-containing protein</fullName>
    </recommendedName>
</protein>
<evidence type="ECO:0000256" key="4">
    <source>
        <dbReference type="RuleBase" id="RU003682"/>
    </source>
</evidence>
<organism evidence="7 8">
    <name type="scientific">Papaver nudicaule</name>
    <name type="common">Iceland poppy</name>
    <dbReference type="NCBI Taxonomy" id="74823"/>
    <lineage>
        <taxon>Eukaryota</taxon>
        <taxon>Viridiplantae</taxon>
        <taxon>Streptophyta</taxon>
        <taxon>Embryophyta</taxon>
        <taxon>Tracheophyta</taxon>
        <taxon>Spermatophyta</taxon>
        <taxon>Magnoliopsida</taxon>
        <taxon>Ranunculales</taxon>
        <taxon>Papaveraceae</taxon>
        <taxon>Papaveroideae</taxon>
        <taxon>Papaver</taxon>
    </lineage>
</organism>
<dbReference type="PROSITE" id="PS51471">
    <property type="entry name" value="FE2OG_OXY"/>
    <property type="match status" value="1"/>
</dbReference>
<keyword evidence="2 4" id="KW-0479">Metal-binding</keyword>
<accession>A0AA41VF13</accession>
<dbReference type="InterPro" id="IPR050295">
    <property type="entry name" value="Plant_2OG-oxidoreductases"/>
</dbReference>
<proteinExistence type="inferred from homology"/>
<dbReference type="FunFam" id="2.60.120.330:FF:000079">
    <property type="entry name" value="Protein SRG1"/>
    <property type="match status" value="1"/>
</dbReference>
<dbReference type="InterPro" id="IPR044861">
    <property type="entry name" value="IPNS-like_FE2OG_OXY"/>
</dbReference>
<dbReference type="InterPro" id="IPR026992">
    <property type="entry name" value="DIOX_N"/>
</dbReference>
<dbReference type="EMBL" id="JAJJMA010207120">
    <property type="protein sequence ID" value="MCL7039979.1"/>
    <property type="molecule type" value="Genomic_DNA"/>
</dbReference>
<dbReference type="GO" id="GO:0046872">
    <property type="term" value="F:metal ion binding"/>
    <property type="evidence" value="ECO:0007669"/>
    <property type="project" value="UniProtKB-KW"/>
</dbReference>
<dbReference type="Gene3D" id="2.60.120.330">
    <property type="entry name" value="B-lactam Antibiotic, Isopenicillin N Synthase, Chain"/>
    <property type="match status" value="1"/>
</dbReference>
<keyword evidence="8" id="KW-1185">Reference proteome</keyword>
<dbReference type="InterPro" id="IPR005123">
    <property type="entry name" value="Oxoglu/Fe-dep_dioxygenase_dom"/>
</dbReference>
<evidence type="ECO:0000256" key="3">
    <source>
        <dbReference type="ARBA" id="ARBA00023004"/>
    </source>
</evidence>
<gene>
    <name evidence="7" type="ORF">MKW94_000968</name>
</gene>
<sequence>MEVSVVQTLCEAGVTHVPSQYIQPPQNRPHQPPPPPSSESLGIPVIDLFNLDPQHLDDVRTKLGRACSEWGAFQVTNHGISSSLMKDVMDVGLTFFTECSVIEKSKYACDPYVAASEGYGSRMLVKEDSILDWRDYFDHHTLPFYRRDPTRWPAFPTNYRGVMEEYSNHLKELAQKLMSMMSESLGLESSCIEDIVGEIHQNIAVSYYPPCPQPELTLGIQSHSDIGAVALLMQDDVGGLEVFKEGRWVTVQPLSDAIIVFVADQTEIISNGKYPSVIHRAVTNSNRARLSVSAFHDPSKTRKIAPAAQLVDKDAPARYKEAVYGEHVSNWYSKGPEGKRNVIDSLLLNHQ</sequence>
<evidence type="ECO:0000256" key="5">
    <source>
        <dbReference type="SAM" id="MobiDB-lite"/>
    </source>
</evidence>
<feature type="compositionally biased region" description="Pro residues" evidence="5">
    <location>
        <begin position="26"/>
        <end position="37"/>
    </location>
</feature>
<evidence type="ECO:0000313" key="8">
    <source>
        <dbReference type="Proteomes" id="UP001177140"/>
    </source>
</evidence>
<comment type="caution">
    <text evidence="7">The sequence shown here is derived from an EMBL/GenBank/DDBJ whole genome shotgun (WGS) entry which is preliminary data.</text>
</comment>
<dbReference type="Pfam" id="PF14226">
    <property type="entry name" value="DIOX_N"/>
    <property type="match status" value="1"/>
</dbReference>
<evidence type="ECO:0000259" key="6">
    <source>
        <dbReference type="PROSITE" id="PS51471"/>
    </source>
</evidence>
<comment type="similarity">
    <text evidence="1 4">Belongs to the iron/ascorbate-dependent oxidoreductase family.</text>
</comment>
<dbReference type="GO" id="GO:0016491">
    <property type="term" value="F:oxidoreductase activity"/>
    <property type="evidence" value="ECO:0007669"/>
    <property type="project" value="UniProtKB-KW"/>
</dbReference>
<dbReference type="InterPro" id="IPR027443">
    <property type="entry name" value="IPNS-like_sf"/>
</dbReference>
<evidence type="ECO:0000256" key="2">
    <source>
        <dbReference type="ARBA" id="ARBA00022723"/>
    </source>
</evidence>